<feature type="signal peptide" evidence="1">
    <location>
        <begin position="1"/>
        <end position="23"/>
    </location>
</feature>
<evidence type="ECO:0000313" key="3">
    <source>
        <dbReference type="Proteomes" id="UP000577707"/>
    </source>
</evidence>
<protein>
    <submittedName>
        <fullName evidence="2">Putative membrane-anchored protein</fullName>
    </submittedName>
</protein>
<proteinExistence type="predicted"/>
<evidence type="ECO:0000313" key="2">
    <source>
        <dbReference type="EMBL" id="MBB3091426.1"/>
    </source>
</evidence>
<dbReference type="AlphaFoldDB" id="A0A7W5A832"/>
<dbReference type="EMBL" id="JACHXG010000010">
    <property type="protein sequence ID" value="MBB3091426.1"/>
    <property type="molecule type" value="Genomic_DNA"/>
</dbReference>
<organism evidence="2 3">
    <name type="scientific">Nocardioides albus</name>
    <dbReference type="NCBI Taxonomy" id="1841"/>
    <lineage>
        <taxon>Bacteria</taxon>
        <taxon>Bacillati</taxon>
        <taxon>Actinomycetota</taxon>
        <taxon>Actinomycetes</taxon>
        <taxon>Propionibacteriales</taxon>
        <taxon>Nocardioidaceae</taxon>
        <taxon>Nocardioides</taxon>
    </lineage>
</organism>
<evidence type="ECO:0000256" key="1">
    <source>
        <dbReference type="SAM" id="SignalP"/>
    </source>
</evidence>
<keyword evidence="3" id="KW-1185">Reference proteome</keyword>
<name>A0A7W5A832_9ACTN</name>
<dbReference type="Pfam" id="PF14345">
    <property type="entry name" value="GDYXXLXY"/>
    <property type="match status" value="1"/>
</dbReference>
<accession>A0A7W5A832</accession>
<feature type="chain" id="PRO_5039210801" evidence="1">
    <location>
        <begin position="24"/>
        <end position="153"/>
    </location>
</feature>
<sequence length="153" mass="16240">MNARTRVALVCVLNLGLVGVSVAGQLSARVTGDEILLRVEPVDPIDPFRGAYVDLSYAGISARTTKETGDAYVALARRGDAWEATSVSAEPPAEGPFLKCHDDGWRLTCGIESFFVPQDRARELEDDLGGGDAVAVVKVDSRGNAALVSIQTH</sequence>
<gene>
    <name evidence="2" type="ORF">FHS12_004396</name>
</gene>
<reference evidence="2 3" key="1">
    <citation type="submission" date="2020-08" db="EMBL/GenBank/DDBJ databases">
        <title>Genomic Encyclopedia of Type Strains, Phase III (KMG-III): the genomes of soil and plant-associated and newly described type strains.</title>
        <authorList>
            <person name="Whitman W."/>
        </authorList>
    </citation>
    <scope>NUCLEOTIDE SEQUENCE [LARGE SCALE GENOMIC DNA]</scope>
    <source>
        <strain evidence="2 3">CECT 3302</strain>
    </source>
</reference>
<comment type="caution">
    <text evidence="2">The sequence shown here is derived from an EMBL/GenBank/DDBJ whole genome shotgun (WGS) entry which is preliminary data.</text>
</comment>
<dbReference type="Proteomes" id="UP000577707">
    <property type="component" value="Unassembled WGS sequence"/>
</dbReference>
<dbReference type="InterPro" id="IPR025833">
    <property type="entry name" value="GDYXXLXY"/>
</dbReference>
<dbReference type="RefSeq" id="WP_183549501.1">
    <property type="nucleotide sequence ID" value="NZ_BMQT01000011.1"/>
</dbReference>
<keyword evidence="1" id="KW-0732">Signal</keyword>